<dbReference type="RefSeq" id="WP_262987269.1">
    <property type="nucleotide sequence ID" value="NZ_FOZZ01000017.1"/>
</dbReference>
<reference evidence="2 3" key="1">
    <citation type="submission" date="2016-10" db="EMBL/GenBank/DDBJ databases">
        <authorList>
            <person name="de Groot N.N."/>
        </authorList>
    </citation>
    <scope>NUCLEOTIDE SEQUENCE [LARGE SCALE GENOMIC DNA]</scope>
    <source>
        <strain evidence="2 3">DSM 22789</strain>
    </source>
</reference>
<dbReference type="STRING" id="683125.SAMN05660206_11759"/>
<keyword evidence="3" id="KW-1185">Reference proteome</keyword>
<gene>
    <name evidence="2" type="ORF">SAMN05660206_11759</name>
</gene>
<proteinExistence type="predicted"/>
<dbReference type="AlphaFoldDB" id="A0A1I6VV57"/>
<dbReference type="Proteomes" id="UP000198785">
    <property type="component" value="Unassembled WGS sequence"/>
</dbReference>
<sequence>MKSQQEKEDYSFWTKYKQFAKNEIMLYVVMVIGIILGIILFS</sequence>
<organism evidence="2 3">
    <name type="scientific">Sphingobacterium wenxiniae</name>
    <dbReference type="NCBI Taxonomy" id="683125"/>
    <lineage>
        <taxon>Bacteria</taxon>
        <taxon>Pseudomonadati</taxon>
        <taxon>Bacteroidota</taxon>
        <taxon>Sphingobacteriia</taxon>
        <taxon>Sphingobacteriales</taxon>
        <taxon>Sphingobacteriaceae</taxon>
        <taxon>Sphingobacterium</taxon>
    </lineage>
</organism>
<accession>A0A1I6VV57</accession>
<name>A0A1I6VV57_9SPHI</name>
<keyword evidence="1" id="KW-0472">Membrane</keyword>
<keyword evidence="1" id="KW-0812">Transmembrane</keyword>
<feature type="transmembrane region" description="Helical" evidence="1">
    <location>
        <begin position="24"/>
        <end position="41"/>
    </location>
</feature>
<keyword evidence="1" id="KW-1133">Transmembrane helix</keyword>
<evidence type="ECO:0000256" key="1">
    <source>
        <dbReference type="SAM" id="Phobius"/>
    </source>
</evidence>
<evidence type="ECO:0000313" key="2">
    <source>
        <dbReference type="EMBL" id="SFT17284.1"/>
    </source>
</evidence>
<dbReference type="EMBL" id="FOZZ01000017">
    <property type="protein sequence ID" value="SFT17284.1"/>
    <property type="molecule type" value="Genomic_DNA"/>
</dbReference>
<evidence type="ECO:0000313" key="3">
    <source>
        <dbReference type="Proteomes" id="UP000198785"/>
    </source>
</evidence>
<protein>
    <submittedName>
        <fullName evidence="2">Uncharacterized protein</fullName>
    </submittedName>
</protein>